<name>A0A8X6K653_TRICU</name>
<comment type="caution">
    <text evidence="2">The sequence shown here is derived from an EMBL/GenBank/DDBJ whole genome shotgun (WGS) entry which is preliminary data.</text>
</comment>
<accession>A0A8X6K653</accession>
<feature type="compositionally biased region" description="Polar residues" evidence="1">
    <location>
        <begin position="107"/>
        <end position="123"/>
    </location>
</feature>
<dbReference type="Proteomes" id="UP000887116">
    <property type="component" value="Unassembled WGS sequence"/>
</dbReference>
<gene>
    <name evidence="2" type="primary">AVEN_15105_1</name>
    <name evidence="2" type="ORF">TNCT_553161</name>
</gene>
<evidence type="ECO:0000256" key="1">
    <source>
        <dbReference type="SAM" id="MobiDB-lite"/>
    </source>
</evidence>
<reference evidence="2" key="1">
    <citation type="submission" date="2020-07" db="EMBL/GenBank/DDBJ databases">
        <title>Multicomponent nature underlies the extraordinary mechanical properties of spider dragline silk.</title>
        <authorList>
            <person name="Kono N."/>
            <person name="Nakamura H."/>
            <person name="Mori M."/>
            <person name="Yoshida Y."/>
            <person name="Ohtoshi R."/>
            <person name="Malay A.D."/>
            <person name="Moran D.A.P."/>
            <person name="Tomita M."/>
            <person name="Numata K."/>
            <person name="Arakawa K."/>
        </authorList>
    </citation>
    <scope>NUCLEOTIDE SEQUENCE</scope>
</reference>
<evidence type="ECO:0000313" key="2">
    <source>
        <dbReference type="EMBL" id="GFQ66185.1"/>
    </source>
</evidence>
<protein>
    <submittedName>
        <fullName evidence="2">Uncharacterized protein</fullName>
    </submittedName>
</protein>
<sequence length="386" mass="44552">MESLNWTIKNTLQFVSVIQDICDKKRLYIESLRLHEYNKHVKEWKQKNYVKPAQKESKLLCSKKEPASAISITEEIEELALVDALLEKAKSIRMKNKDLTKETKNSMIKSQSCADPNSNVSKSNKGESQFKKRLCNNLKDLNGDKKAVPRSKSALISSTLKTTVVPRSKSANTQHILKDEDKVPKINEAFSKTNCRKSIVTLVNKKVEQRISDKSSSAVLTNKDLNEFKKLCTNFNNCNKKCNGKLLNTEDCNKVLNSDCSQVLSNQTYFPTFRKIQNELKQKFHLKSCFKLQTNVFWYPYLNHQNQNYLLNQKPFDSVDTLNRALKIVCKIQETMLWIDLLSMIGNALSSLQLLDENDWNVARLYSYLESIYHENLQRVPILDPN</sequence>
<dbReference type="OrthoDB" id="6432074at2759"/>
<proteinExistence type="predicted"/>
<organism evidence="2 3">
    <name type="scientific">Trichonephila clavata</name>
    <name type="common">Joro spider</name>
    <name type="synonym">Nephila clavata</name>
    <dbReference type="NCBI Taxonomy" id="2740835"/>
    <lineage>
        <taxon>Eukaryota</taxon>
        <taxon>Metazoa</taxon>
        <taxon>Ecdysozoa</taxon>
        <taxon>Arthropoda</taxon>
        <taxon>Chelicerata</taxon>
        <taxon>Arachnida</taxon>
        <taxon>Araneae</taxon>
        <taxon>Araneomorphae</taxon>
        <taxon>Entelegynae</taxon>
        <taxon>Araneoidea</taxon>
        <taxon>Nephilidae</taxon>
        <taxon>Trichonephila</taxon>
    </lineage>
</organism>
<dbReference type="EMBL" id="BMAO01030163">
    <property type="protein sequence ID" value="GFQ66185.1"/>
    <property type="molecule type" value="Genomic_DNA"/>
</dbReference>
<feature type="region of interest" description="Disordered" evidence="1">
    <location>
        <begin position="107"/>
        <end position="127"/>
    </location>
</feature>
<evidence type="ECO:0000313" key="3">
    <source>
        <dbReference type="Proteomes" id="UP000887116"/>
    </source>
</evidence>
<keyword evidence="3" id="KW-1185">Reference proteome</keyword>
<dbReference type="AlphaFoldDB" id="A0A8X6K653"/>